<feature type="signal peptide" evidence="8">
    <location>
        <begin position="1"/>
        <end position="28"/>
    </location>
</feature>
<evidence type="ECO:0000256" key="5">
    <source>
        <dbReference type="PIRNR" id="PIRNR026534"/>
    </source>
</evidence>
<keyword evidence="3 5" id="KW-0378">Hydrolase</keyword>
<gene>
    <name evidence="9" type="ORF">DWV06_01185</name>
</gene>
<sequence length="319" mass="35219">MLKYKSKFILATAILLFVISKANLPVSAAAWPLSGDIGSHDPTLAKDGNTWWSPSTGAGLPMKYSNDGKVWRQGIPVFSSELSWWRQYAPNMGKNDVWAPDLKFFNGRYWMYYSVSEFGKNNSAIGLMSCTSVNKGDWKDEGVVLSSKAGKDSFNAIDPNLVIDASGKPWLVYGSWFDGLHVVRLNASTMKPSGTKYSIAKRNGGIEGASMIYANGYYYLFASIDKCCNGVNSTYKTVYGRSKNITGPFVNKQGVDMRNGGYSLLDSGNSRWKGPGGEYVYQNGSSWVIARHAYDAQNNGAPTLLISDLYFDSNKWPTY</sequence>
<keyword evidence="4 5" id="KW-0326">Glycosidase</keyword>
<dbReference type="GO" id="GO:0046558">
    <property type="term" value="F:arabinan endo-1,5-alpha-L-arabinosidase activity"/>
    <property type="evidence" value="ECO:0007669"/>
    <property type="project" value="UniProtKB-EC"/>
</dbReference>
<dbReference type="InterPro" id="IPR023296">
    <property type="entry name" value="Glyco_hydro_beta-prop_sf"/>
</dbReference>
<dbReference type="OrthoDB" id="9801455at2"/>
<name>A0A371B075_9FIRM</name>
<evidence type="ECO:0000256" key="4">
    <source>
        <dbReference type="ARBA" id="ARBA00023295"/>
    </source>
</evidence>
<dbReference type="Gene3D" id="2.115.10.20">
    <property type="entry name" value="Glycosyl hydrolase domain, family 43"/>
    <property type="match status" value="1"/>
</dbReference>
<dbReference type="CDD" id="cd18829">
    <property type="entry name" value="GH43_BsArb43A-like"/>
    <property type="match status" value="1"/>
</dbReference>
<protein>
    <recommendedName>
        <fullName evidence="5">Endo-alpha-(1-&gt;5)-L-arabinanase</fullName>
        <ecNumber evidence="5">3.2.1.99</ecNumber>
    </recommendedName>
</protein>
<comment type="similarity">
    <text evidence="2 5">Belongs to the glycosyl hydrolase 43 family.</text>
</comment>
<keyword evidence="10" id="KW-1185">Reference proteome</keyword>
<dbReference type="EC" id="3.2.1.99" evidence="5"/>
<dbReference type="Proteomes" id="UP000255036">
    <property type="component" value="Unassembled WGS sequence"/>
</dbReference>
<dbReference type="GO" id="GO:0031222">
    <property type="term" value="P:arabinan catabolic process"/>
    <property type="evidence" value="ECO:0007669"/>
    <property type="project" value="UniProtKB-UniPathway"/>
</dbReference>
<evidence type="ECO:0000256" key="8">
    <source>
        <dbReference type="SAM" id="SignalP"/>
    </source>
</evidence>
<comment type="caution">
    <text evidence="9">The sequence shown here is derived from an EMBL/GenBank/DDBJ whole genome shotgun (WGS) entry which is preliminary data.</text>
</comment>
<feature type="active site" description="Proton donor" evidence="6">
    <location>
        <position position="207"/>
    </location>
</feature>
<accession>A0A371B075</accession>
<feature type="site" description="Important for catalytic activity, responsible for pKa modulation of the active site Glu and correct orientation of both the proton donor and substrate" evidence="7">
    <location>
        <position position="158"/>
    </location>
</feature>
<comment type="catalytic activity">
    <reaction evidence="5">
        <text>Endohydrolysis of (1-&gt;5)-alpha-arabinofuranosidic linkages in (1-&gt;5)-arabinans.</text>
        <dbReference type="EC" id="3.2.1.99"/>
    </reaction>
</comment>
<dbReference type="InterPro" id="IPR050727">
    <property type="entry name" value="GH43_arabinanases"/>
</dbReference>
<dbReference type="InterPro" id="IPR016840">
    <property type="entry name" value="Glyco_hydro_43_endo_a_Ara-ase"/>
</dbReference>
<feature type="active site" description="Proton acceptor" evidence="6">
    <location>
        <position position="41"/>
    </location>
</feature>
<evidence type="ECO:0000313" key="10">
    <source>
        <dbReference type="Proteomes" id="UP000255036"/>
    </source>
</evidence>
<dbReference type="RefSeq" id="WP_115480350.1">
    <property type="nucleotide sequence ID" value="NZ_QRCT01000007.1"/>
</dbReference>
<comment type="pathway">
    <text evidence="1 5">Glycan metabolism; L-arabinan degradation.</text>
</comment>
<dbReference type="EMBL" id="QRCT01000007">
    <property type="protein sequence ID" value="RDU25142.1"/>
    <property type="molecule type" value="Genomic_DNA"/>
</dbReference>
<dbReference type="Pfam" id="PF04616">
    <property type="entry name" value="Glyco_hydro_43"/>
    <property type="match status" value="1"/>
</dbReference>
<dbReference type="SUPFAM" id="SSF75005">
    <property type="entry name" value="Arabinanase/levansucrase/invertase"/>
    <property type="match status" value="1"/>
</dbReference>
<dbReference type="PANTHER" id="PTHR43301:SF3">
    <property type="entry name" value="ARABINAN ENDO-1,5-ALPHA-L-ARABINOSIDASE A-RELATED"/>
    <property type="match status" value="1"/>
</dbReference>
<dbReference type="InterPro" id="IPR006710">
    <property type="entry name" value="Glyco_hydro_43"/>
</dbReference>
<reference evidence="9 10" key="1">
    <citation type="submission" date="2018-07" db="EMBL/GenBank/DDBJ databases">
        <title>Anaerosacharophilus polymeroproducens gen. nov. sp. nov., an anaerobic bacterium isolated from salt field.</title>
        <authorList>
            <person name="Kim W."/>
            <person name="Yang S.-H."/>
            <person name="Oh J."/>
            <person name="Lee J.-H."/>
            <person name="Kwon K.K."/>
        </authorList>
    </citation>
    <scope>NUCLEOTIDE SEQUENCE [LARGE SCALE GENOMIC DNA]</scope>
    <source>
        <strain evidence="9 10">MCWD5</strain>
    </source>
</reference>
<evidence type="ECO:0000256" key="2">
    <source>
        <dbReference type="ARBA" id="ARBA00009865"/>
    </source>
</evidence>
<keyword evidence="8" id="KW-0732">Signal</keyword>
<dbReference type="PANTHER" id="PTHR43301">
    <property type="entry name" value="ARABINAN ENDO-1,5-ALPHA-L-ARABINOSIDASE"/>
    <property type="match status" value="1"/>
</dbReference>
<dbReference type="PIRSF" id="PIRSF026534">
    <property type="entry name" value="Endo_alpha-L-arabinosidase"/>
    <property type="match status" value="1"/>
</dbReference>
<organism evidence="9 10">
    <name type="scientific">Anaerosacchariphilus polymeriproducens</name>
    <dbReference type="NCBI Taxonomy" id="1812858"/>
    <lineage>
        <taxon>Bacteria</taxon>
        <taxon>Bacillati</taxon>
        <taxon>Bacillota</taxon>
        <taxon>Clostridia</taxon>
        <taxon>Lachnospirales</taxon>
        <taxon>Lachnospiraceae</taxon>
        <taxon>Anaerosacchariphilus</taxon>
    </lineage>
</organism>
<evidence type="ECO:0000256" key="7">
    <source>
        <dbReference type="PIRSR" id="PIRSR606710-2"/>
    </source>
</evidence>
<evidence type="ECO:0000256" key="1">
    <source>
        <dbReference type="ARBA" id="ARBA00004834"/>
    </source>
</evidence>
<feature type="chain" id="PRO_5038397995" description="Endo-alpha-(1-&gt;5)-L-arabinanase" evidence="8">
    <location>
        <begin position="29"/>
        <end position="319"/>
    </location>
</feature>
<dbReference type="UniPathway" id="UPA00667"/>
<dbReference type="AlphaFoldDB" id="A0A371B075"/>
<evidence type="ECO:0000256" key="3">
    <source>
        <dbReference type="ARBA" id="ARBA00022801"/>
    </source>
</evidence>
<proteinExistence type="inferred from homology"/>
<evidence type="ECO:0000313" key="9">
    <source>
        <dbReference type="EMBL" id="RDU25142.1"/>
    </source>
</evidence>
<evidence type="ECO:0000256" key="6">
    <source>
        <dbReference type="PIRSR" id="PIRSR026534-1"/>
    </source>
</evidence>